<dbReference type="Proteomes" id="UP001204376">
    <property type="component" value="Unassembled WGS sequence"/>
</dbReference>
<gene>
    <name evidence="2" type="ORF">NPE20_26230</name>
</gene>
<keyword evidence="3" id="KW-1185">Reference proteome</keyword>
<reference evidence="2 3" key="1">
    <citation type="submission" date="2022-07" db="EMBL/GenBank/DDBJ databases">
        <title>Mucilaginibacter sp. JC4.</title>
        <authorList>
            <person name="Le V."/>
            <person name="Ko S.-R."/>
            <person name="Ahn C.-Y."/>
            <person name="Oh H.-M."/>
        </authorList>
    </citation>
    <scope>NUCLEOTIDE SEQUENCE [LARGE SCALE GENOMIC DNA]</scope>
    <source>
        <strain evidence="2 3">JC4</strain>
    </source>
</reference>
<proteinExistence type="predicted"/>
<sequence>MKKLLAIGFIFSFAIAANAQDSTATSKKLAINGYIKNLQTLNFDKYLSDLVSGNTIHNRINVKWMPTDRFTGDAEFRTRLIWGEEVKLTPGFVSLLRNENEAINMQKLWMENKSLVLLTNVERLYADYGNDQLSIRVGRQRINWGVATTWNPNDIFNSYNFLDFDYEERPGVDGAKARYLFSSVFNTELAYANTGQKNGNVAAFKFALNQWGYDLQLITGWYHTHPTLGAGWAGNIKDAGFKGEVQYFLPGRDSNDHLNLTLQGDYMFKNGWYINLGLLFNNRGLNQPVSNWGNLSLGLSPENLMPTRWNIIATTMKEINPLFSANLSVVYAPGSNLLILYPSFRYSLATNLDADLVWQSFFAEQDHAFEAANHTCFFRLKWSF</sequence>
<keyword evidence="1" id="KW-0732">Signal</keyword>
<dbReference type="EMBL" id="JANHOH010000015">
    <property type="protein sequence ID" value="MCQ6961498.1"/>
    <property type="molecule type" value="Genomic_DNA"/>
</dbReference>
<evidence type="ECO:0000256" key="1">
    <source>
        <dbReference type="SAM" id="SignalP"/>
    </source>
</evidence>
<name>A0ABT1TAJ2_9SPHI</name>
<dbReference type="RefSeq" id="WP_256541663.1">
    <property type="nucleotide sequence ID" value="NZ_JANHOH010000015.1"/>
</dbReference>
<evidence type="ECO:0000313" key="3">
    <source>
        <dbReference type="Proteomes" id="UP001204376"/>
    </source>
</evidence>
<feature type="signal peptide" evidence="1">
    <location>
        <begin position="1"/>
        <end position="19"/>
    </location>
</feature>
<feature type="chain" id="PRO_5047293513" description="Porin" evidence="1">
    <location>
        <begin position="20"/>
        <end position="384"/>
    </location>
</feature>
<comment type="caution">
    <text evidence="2">The sequence shown here is derived from an EMBL/GenBank/DDBJ whole genome shotgun (WGS) entry which is preliminary data.</text>
</comment>
<accession>A0ABT1TAJ2</accession>
<organism evidence="2 3">
    <name type="scientific">Mucilaginibacter aquariorum</name>
    <dbReference type="NCBI Taxonomy" id="2967225"/>
    <lineage>
        <taxon>Bacteria</taxon>
        <taxon>Pseudomonadati</taxon>
        <taxon>Bacteroidota</taxon>
        <taxon>Sphingobacteriia</taxon>
        <taxon>Sphingobacteriales</taxon>
        <taxon>Sphingobacteriaceae</taxon>
        <taxon>Mucilaginibacter</taxon>
    </lineage>
</organism>
<evidence type="ECO:0008006" key="4">
    <source>
        <dbReference type="Google" id="ProtNLM"/>
    </source>
</evidence>
<evidence type="ECO:0000313" key="2">
    <source>
        <dbReference type="EMBL" id="MCQ6961498.1"/>
    </source>
</evidence>
<protein>
    <recommendedName>
        <fullName evidence="4">Porin</fullName>
    </recommendedName>
</protein>